<dbReference type="SMART" id="SM00364">
    <property type="entry name" value="LRR_BAC"/>
    <property type="match status" value="9"/>
</dbReference>
<dbReference type="SMART" id="SM00369">
    <property type="entry name" value="LRR_TYP"/>
    <property type="match status" value="8"/>
</dbReference>
<reference evidence="5 6" key="1">
    <citation type="journal article" date="2024" name="G3 (Bethesda)">
        <title>Genome assembly of Hibiscus sabdariffa L. provides insights into metabolisms of medicinal natural products.</title>
        <authorList>
            <person name="Kim T."/>
        </authorList>
    </citation>
    <scope>NUCLEOTIDE SEQUENCE [LARGE SCALE GENOMIC DNA]</scope>
    <source>
        <strain evidence="5">TK-2024</strain>
        <tissue evidence="5">Old leaves</tissue>
    </source>
</reference>
<evidence type="ECO:0000256" key="1">
    <source>
        <dbReference type="ARBA" id="ARBA00022614"/>
    </source>
</evidence>
<dbReference type="InterPro" id="IPR001611">
    <property type="entry name" value="Leu-rich_rpt"/>
</dbReference>
<evidence type="ECO:0000256" key="3">
    <source>
        <dbReference type="ARBA" id="ARBA00023786"/>
    </source>
</evidence>
<evidence type="ECO:0000259" key="4">
    <source>
        <dbReference type="Pfam" id="PF23598"/>
    </source>
</evidence>
<comment type="similarity">
    <text evidence="3">Belongs to the SHOC2 family.</text>
</comment>
<keyword evidence="1" id="KW-0433">Leucine-rich repeat</keyword>
<dbReference type="PANTHER" id="PTHR48051">
    <property type="match status" value="1"/>
</dbReference>
<organism evidence="5 6">
    <name type="scientific">Hibiscus sabdariffa</name>
    <name type="common">roselle</name>
    <dbReference type="NCBI Taxonomy" id="183260"/>
    <lineage>
        <taxon>Eukaryota</taxon>
        <taxon>Viridiplantae</taxon>
        <taxon>Streptophyta</taxon>
        <taxon>Embryophyta</taxon>
        <taxon>Tracheophyta</taxon>
        <taxon>Spermatophyta</taxon>
        <taxon>Magnoliopsida</taxon>
        <taxon>eudicotyledons</taxon>
        <taxon>Gunneridae</taxon>
        <taxon>Pentapetalae</taxon>
        <taxon>rosids</taxon>
        <taxon>malvids</taxon>
        <taxon>Malvales</taxon>
        <taxon>Malvaceae</taxon>
        <taxon>Malvoideae</taxon>
        <taxon>Hibiscus</taxon>
    </lineage>
</organism>
<name>A0ABR2NKB5_9ROSI</name>
<feature type="domain" description="Disease resistance R13L4/SHOC-2-like LRR" evidence="4">
    <location>
        <begin position="278"/>
        <end position="349"/>
    </location>
</feature>
<dbReference type="Pfam" id="PF00560">
    <property type="entry name" value="LRR_1"/>
    <property type="match status" value="2"/>
</dbReference>
<dbReference type="SMART" id="SM00365">
    <property type="entry name" value="LRR_SD22"/>
    <property type="match status" value="4"/>
</dbReference>
<dbReference type="InterPro" id="IPR050216">
    <property type="entry name" value="LRR_domain-containing"/>
</dbReference>
<evidence type="ECO:0000256" key="2">
    <source>
        <dbReference type="ARBA" id="ARBA00022737"/>
    </source>
</evidence>
<dbReference type="Gene3D" id="3.80.10.10">
    <property type="entry name" value="Ribonuclease Inhibitor"/>
    <property type="match status" value="3"/>
</dbReference>
<dbReference type="PANTHER" id="PTHR48051:SF54">
    <property type="entry name" value="LEUCINE-RICH REPEAT-CONTAINING PROTEIN"/>
    <property type="match status" value="1"/>
</dbReference>
<evidence type="ECO:0000313" key="5">
    <source>
        <dbReference type="EMBL" id="KAK8976565.1"/>
    </source>
</evidence>
<dbReference type="InterPro" id="IPR003591">
    <property type="entry name" value="Leu-rich_rpt_typical-subtyp"/>
</dbReference>
<protein>
    <recommendedName>
        <fullName evidence="4">Disease resistance R13L4/SHOC-2-like LRR domain-containing protein</fullName>
    </recommendedName>
</protein>
<comment type="caution">
    <text evidence="5">The sequence shown here is derived from an EMBL/GenBank/DDBJ whole genome shotgun (WGS) entry which is preliminary data.</text>
</comment>
<dbReference type="PROSITE" id="PS51450">
    <property type="entry name" value="LRR"/>
    <property type="match status" value="3"/>
</dbReference>
<keyword evidence="6" id="KW-1185">Reference proteome</keyword>
<sequence length="671" mass="74270">MPMAVMSKQDPSPAFLETVQEIMRLYRSLPPRPSIGDVEAAKSVLKTVENEEKIKLEEISKETPPEDVPGELFSVLQQARKTMVLFQSHEQKRDALHLVEADKMFETFDGLIQRASSLVSGDSQDEKLTIFGERASKFDTESVITDDSSVKRREDGELDKGDAKGLVRTSSAKASFFSGENSSEKLNLMKTAALIENTARTAGVVLDLRGKLMNQVEWLPVSIGKLKAVTELDLSENRIMALPPSIGGLQALTKLDIHSNQLINLPDSIGELVSLIELDLRANRLKSLPTSFGNLKNLLNLDLSSNEFTHLPETIGNLTALKRLIVETNELEELPYTIGNCSSLSELRLDFNQLKALPEAIGKLQCLEILTAHYNRLKGLPTTMGNLSNLKELDVSFNEIEFIPENLCFAVSLRKLNVGKNFADLRALPNSIGNLEMLEELDISDNQIKVLPDSFGLLSKLRVFRADETPLEVPPREVIKLGAQAVVEFMADLVAKRDTMSAPLTKGKSFFLRICLICWPFRTADTENIGLQSIWCQTAPWFSENFLENLVSSPMNSHTQDRNKASRALATLEFSGPKGASVVRKDVKWTPPASHWLKINTDGACKLSSGCAACGGAGRDNGDSGSRNQVLYLMRNYEGSSMLPAIAVLMQRSWDVQLQFICREGNQVARC</sequence>
<dbReference type="InterPro" id="IPR032675">
    <property type="entry name" value="LRR_dom_sf"/>
</dbReference>
<dbReference type="EMBL" id="JBBPBN010000128">
    <property type="protein sequence ID" value="KAK8976565.1"/>
    <property type="molecule type" value="Genomic_DNA"/>
</dbReference>
<proteinExistence type="inferred from homology"/>
<dbReference type="Pfam" id="PF23598">
    <property type="entry name" value="LRR_14"/>
    <property type="match status" value="1"/>
</dbReference>
<evidence type="ECO:0000313" key="6">
    <source>
        <dbReference type="Proteomes" id="UP001396334"/>
    </source>
</evidence>
<keyword evidence="2" id="KW-0677">Repeat</keyword>
<dbReference type="InterPro" id="IPR055414">
    <property type="entry name" value="LRR_R13L4/SHOC2-like"/>
</dbReference>
<accession>A0ABR2NKB5</accession>
<dbReference type="Proteomes" id="UP001396334">
    <property type="component" value="Unassembled WGS sequence"/>
</dbReference>
<dbReference type="SUPFAM" id="SSF52058">
    <property type="entry name" value="L domain-like"/>
    <property type="match status" value="1"/>
</dbReference>
<gene>
    <name evidence="5" type="ORF">V6N11_049222</name>
</gene>